<gene>
    <name evidence="2" type="ORF">ABEG18_24370</name>
</gene>
<reference evidence="2" key="1">
    <citation type="submission" date="2024-05" db="EMBL/GenBank/DDBJ databases">
        <authorList>
            <person name="Kim S."/>
            <person name="Heo J."/>
            <person name="Choi H."/>
            <person name="Choi Y."/>
            <person name="Kwon S.-W."/>
            <person name="Kim Y."/>
        </authorList>
    </citation>
    <scope>NUCLEOTIDE SEQUENCE</scope>
    <source>
        <strain evidence="2">KACC 23698</strain>
    </source>
</reference>
<feature type="region of interest" description="Disordered" evidence="1">
    <location>
        <begin position="165"/>
        <end position="184"/>
    </location>
</feature>
<organism evidence="2">
    <name type="scientific">Alsobacter sp. KACC 23698</name>
    <dbReference type="NCBI Taxonomy" id="3149229"/>
    <lineage>
        <taxon>Bacteria</taxon>
        <taxon>Pseudomonadati</taxon>
        <taxon>Pseudomonadota</taxon>
        <taxon>Alphaproteobacteria</taxon>
        <taxon>Hyphomicrobiales</taxon>
        <taxon>Alsobacteraceae</taxon>
        <taxon>Alsobacter</taxon>
    </lineage>
</organism>
<evidence type="ECO:0000313" key="2">
    <source>
        <dbReference type="EMBL" id="XBO38790.1"/>
    </source>
</evidence>
<dbReference type="EMBL" id="CP157484">
    <property type="protein sequence ID" value="XBO38790.1"/>
    <property type="molecule type" value="Genomic_DNA"/>
</dbReference>
<sequence>MIDLNAVLSASFGFVRKTAGQVASSAAAALCVAAATNAFMRTDAPAAPPAIVVLSAAPPAAASGWSAGERASATQAPSFTITGAFQGSWDGARHAFPMDGDPGFQASLSRPFVALASADWGSAAAEPVTVAAAKPKHSSKIQLASAPLPAARPARQVPAPITIASASPPAPNDAGTAAPSTQASEPRLFGFRTPRLLPSMDDVVGGVSAAASSLTRLAKFQ</sequence>
<proteinExistence type="predicted"/>
<dbReference type="AlphaFoldDB" id="A0AAU7JEQ8"/>
<protein>
    <submittedName>
        <fullName evidence="2">Uncharacterized protein</fullName>
    </submittedName>
</protein>
<dbReference type="RefSeq" id="WP_406855629.1">
    <property type="nucleotide sequence ID" value="NZ_CP157484.1"/>
</dbReference>
<accession>A0AAU7JEQ8</accession>
<name>A0AAU7JEQ8_9HYPH</name>
<evidence type="ECO:0000256" key="1">
    <source>
        <dbReference type="SAM" id="MobiDB-lite"/>
    </source>
</evidence>